<reference evidence="2" key="2">
    <citation type="journal article" date="2013" name="Mar. Genomics">
        <title>Expression of sulfatases in Rhodopirellula baltica and the diversity of sulfatases in the genus Rhodopirellula.</title>
        <authorList>
            <person name="Wegner C.E."/>
            <person name="Richter-Heitmann T."/>
            <person name="Klindworth A."/>
            <person name="Klockow C."/>
            <person name="Richter M."/>
            <person name="Achstetter T."/>
            <person name="Glockner F.O."/>
            <person name="Harder J."/>
        </authorList>
    </citation>
    <scope>NUCLEOTIDE SEQUENCE [LARGE SCALE GENOMIC DNA]</scope>
    <source>
        <strain evidence="2">6C</strain>
    </source>
</reference>
<evidence type="ECO:0000256" key="1">
    <source>
        <dbReference type="SAM" id="MobiDB-lite"/>
    </source>
</evidence>
<evidence type="ECO:0000313" key="2">
    <source>
        <dbReference type="EMBL" id="EMB17255.1"/>
    </source>
</evidence>
<feature type="compositionally biased region" description="Polar residues" evidence="1">
    <location>
        <begin position="24"/>
        <end position="36"/>
    </location>
</feature>
<feature type="region of interest" description="Disordered" evidence="1">
    <location>
        <begin position="22"/>
        <end position="48"/>
    </location>
</feature>
<accession>M2AJD5</accession>
<dbReference type="EMBL" id="ANMO01000097">
    <property type="protein sequence ID" value="EMB17255.1"/>
    <property type="molecule type" value="Genomic_DNA"/>
</dbReference>
<gene>
    <name evidence="2" type="ORF">RE6C_01793</name>
</gene>
<name>M2AJD5_9BACT</name>
<protein>
    <submittedName>
        <fullName evidence="2">Uncharacterized protein</fullName>
    </submittedName>
</protein>
<dbReference type="AlphaFoldDB" id="M2AJD5"/>
<dbReference type="Proteomes" id="UP000011529">
    <property type="component" value="Unassembled WGS sequence"/>
</dbReference>
<organism evidence="2 3">
    <name type="scientific">Rhodopirellula europaea 6C</name>
    <dbReference type="NCBI Taxonomy" id="1263867"/>
    <lineage>
        <taxon>Bacteria</taxon>
        <taxon>Pseudomonadati</taxon>
        <taxon>Planctomycetota</taxon>
        <taxon>Planctomycetia</taxon>
        <taxon>Pirellulales</taxon>
        <taxon>Pirellulaceae</taxon>
        <taxon>Rhodopirellula</taxon>
    </lineage>
</organism>
<evidence type="ECO:0000313" key="3">
    <source>
        <dbReference type="Proteomes" id="UP000011529"/>
    </source>
</evidence>
<keyword evidence="3" id="KW-1185">Reference proteome</keyword>
<dbReference type="PATRIC" id="fig|1263867.3.peg.1903"/>
<reference evidence="2" key="1">
    <citation type="submission" date="2012-11" db="EMBL/GenBank/DDBJ databases">
        <title>Permanent draft genomes of Rhodopirellula europaea strain SH398 and 6C.</title>
        <authorList>
            <person name="Richter M."/>
            <person name="Richter-Heitmann T."/>
            <person name="Frank C."/>
            <person name="Harder J."/>
            <person name="Glockner F.O."/>
        </authorList>
    </citation>
    <scope>NUCLEOTIDE SEQUENCE</scope>
    <source>
        <strain evidence="2">6C</strain>
    </source>
</reference>
<sequence length="48" mass="5456">MWKVRLGDEFTLAELSGPPAVTMKQVSPKWTKSALTKQFPGRNDRHQS</sequence>
<proteinExistence type="predicted"/>
<comment type="caution">
    <text evidence="2">The sequence shown here is derived from an EMBL/GenBank/DDBJ whole genome shotgun (WGS) entry which is preliminary data.</text>
</comment>